<evidence type="ECO:0000256" key="5">
    <source>
        <dbReference type="ARBA" id="ARBA00022692"/>
    </source>
</evidence>
<dbReference type="InterPro" id="IPR018000">
    <property type="entry name" value="Neurotransmitter_ion_chnl_CS"/>
</dbReference>
<dbReference type="Gene3D" id="2.70.170.10">
    <property type="entry name" value="Neurotransmitter-gated ion-channel ligand-binding domain"/>
    <property type="match status" value="1"/>
</dbReference>
<dbReference type="Gene3D" id="1.20.58.390">
    <property type="entry name" value="Neurotransmitter-gated ion-channel transmembrane domain"/>
    <property type="match status" value="1"/>
</dbReference>
<feature type="transmembrane region" description="Helical" evidence="11">
    <location>
        <begin position="273"/>
        <end position="295"/>
    </location>
</feature>
<evidence type="ECO:0000313" key="15">
    <source>
        <dbReference type="Proteomes" id="UP000887572"/>
    </source>
</evidence>
<dbReference type="InterPro" id="IPR006029">
    <property type="entry name" value="Neurotrans-gated_channel_TM"/>
</dbReference>
<comment type="subcellular location">
    <subcellularLocation>
        <location evidence="2">Cell membrane</location>
    </subcellularLocation>
    <subcellularLocation>
        <location evidence="1">Membrane</location>
        <topology evidence="1">Multi-pass membrane protein</topology>
    </subcellularLocation>
</comment>
<dbReference type="SUPFAM" id="SSF63712">
    <property type="entry name" value="Nicotinic receptor ligand binding domain-like"/>
    <property type="match status" value="1"/>
</dbReference>
<dbReference type="Pfam" id="PF02931">
    <property type="entry name" value="Neur_chan_LBD"/>
    <property type="match status" value="1"/>
</dbReference>
<feature type="transmembrane region" description="Helical" evidence="11">
    <location>
        <begin position="307"/>
        <end position="324"/>
    </location>
</feature>
<dbReference type="AlphaFoldDB" id="A0A914I7U7"/>
<keyword evidence="3 11" id="KW-0813">Transport</keyword>
<dbReference type="GO" id="GO:0004888">
    <property type="term" value="F:transmembrane signaling receptor activity"/>
    <property type="evidence" value="ECO:0007669"/>
    <property type="project" value="InterPro"/>
</dbReference>
<dbReference type="InterPro" id="IPR036719">
    <property type="entry name" value="Neuro-gated_channel_TM_sf"/>
</dbReference>
<comment type="caution">
    <text evidence="11">Lacks conserved residue(s) required for the propagation of feature annotation.</text>
</comment>
<dbReference type="SUPFAM" id="SSF90112">
    <property type="entry name" value="Neurotransmitter-gated ion-channel transmembrane pore"/>
    <property type="match status" value="1"/>
</dbReference>
<evidence type="ECO:0000256" key="1">
    <source>
        <dbReference type="ARBA" id="ARBA00004141"/>
    </source>
</evidence>
<accession>A0A914I7U7</accession>
<dbReference type="InterPro" id="IPR006202">
    <property type="entry name" value="Neur_chan_lig-bd"/>
</dbReference>
<protein>
    <submittedName>
        <fullName evidence="16">Uncharacterized protein</fullName>
    </submittedName>
</protein>
<evidence type="ECO:0000256" key="2">
    <source>
        <dbReference type="ARBA" id="ARBA00004236"/>
    </source>
</evidence>
<keyword evidence="9 11" id="KW-0472">Membrane</keyword>
<dbReference type="InterPro" id="IPR038050">
    <property type="entry name" value="Neuro_actylchol_rec"/>
</dbReference>
<feature type="region of interest" description="Disordered" evidence="12">
    <location>
        <begin position="54"/>
        <end position="88"/>
    </location>
</feature>
<dbReference type="Pfam" id="PF02932">
    <property type="entry name" value="Neur_chan_memb"/>
    <property type="match status" value="1"/>
</dbReference>
<evidence type="ECO:0000256" key="12">
    <source>
        <dbReference type="SAM" id="MobiDB-lite"/>
    </source>
</evidence>
<dbReference type="PANTHER" id="PTHR18945">
    <property type="entry name" value="NEUROTRANSMITTER GATED ION CHANNEL"/>
    <property type="match status" value="1"/>
</dbReference>
<keyword evidence="5 11" id="KW-0812">Transmembrane</keyword>
<dbReference type="Proteomes" id="UP000887572">
    <property type="component" value="Unplaced"/>
</dbReference>
<reference evidence="16" key="1">
    <citation type="submission" date="2022-11" db="UniProtKB">
        <authorList>
            <consortium name="WormBaseParasite"/>
        </authorList>
    </citation>
    <scope>IDENTIFICATION</scope>
</reference>
<evidence type="ECO:0000256" key="11">
    <source>
        <dbReference type="RuleBase" id="RU000687"/>
    </source>
</evidence>
<feature type="domain" description="Neurotransmitter-gated ion-channel ligand-binding" evidence="13">
    <location>
        <begin position="93"/>
        <end position="256"/>
    </location>
</feature>
<evidence type="ECO:0000256" key="3">
    <source>
        <dbReference type="ARBA" id="ARBA00022448"/>
    </source>
</evidence>
<organism evidence="15 16">
    <name type="scientific">Globodera rostochiensis</name>
    <name type="common">Golden nematode worm</name>
    <name type="synonym">Heterodera rostochiensis</name>
    <dbReference type="NCBI Taxonomy" id="31243"/>
    <lineage>
        <taxon>Eukaryota</taxon>
        <taxon>Metazoa</taxon>
        <taxon>Ecdysozoa</taxon>
        <taxon>Nematoda</taxon>
        <taxon>Chromadorea</taxon>
        <taxon>Rhabditida</taxon>
        <taxon>Tylenchina</taxon>
        <taxon>Tylenchomorpha</taxon>
        <taxon>Tylenchoidea</taxon>
        <taxon>Heteroderidae</taxon>
        <taxon>Heteroderinae</taxon>
        <taxon>Globodera</taxon>
    </lineage>
</organism>
<sequence>MFLSFLCNLTQIWPHPVNGVDVDGPTAVDGSNSEFIENNDVDYGIVHIFHEKRPEGESTTDRPFFNFNNRKSAEHNNEKPPRKTTARRNCTTQTQIIDKLLNGTGYNKYRIPEENGVDVAIEFWLQAISSISEITNDFEMDIYINEMWLDPALNFEHMSPCKQNLTLSHQVLEKLWTPNSCFINSKVAQIHNSPFQNIFLMLYPNGTIWVNYRVRVKGPCAMDLTNFPMDIQTCHLIYESFNYNNQEAYLVVEPYPAGMWDELHVKLSFERRYVWYFMQAYVPTYLTIFISWVSFSLGSKAIPARTMLGVNALLAMIFQFGNIMRNLPRVSYVKAIDVWMLGAMFFIFCSLLELAIVGFKVREMPSAHTRSKKTPAGPIMCNNRREEENGRGPMGNGPHNKQHIADGASDGDLSPKFGGTLVRQSCERRMDGDFVVRLQQRTPPLRFRFIALLNHFAPSQIQAESIDKVSRIAFPTMFALFNIVYWSYYGRKAAETSGELHSSGGLIVQ</sequence>
<comment type="similarity">
    <text evidence="11">Belongs to the ligand-gated ion channel (TC 1.A.9) family.</text>
</comment>
<keyword evidence="6 11" id="KW-0732">Signal</keyword>
<dbReference type="GO" id="GO:0005886">
    <property type="term" value="C:plasma membrane"/>
    <property type="evidence" value="ECO:0007669"/>
    <property type="project" value="UniProtKB-SubCell"/>
</dbReference>
<evidence type="ECO:0000256" key="9">
    <source>
        <dbReference type="ARBA" id="ARBA00023136"/>
    </source>
</evidence>
<evidence type="ECO:0000313" key="16">
    <source>
        <dbReference type="WBParaSite" id="Gr19_v10_g7718.t1"/>
    </source>
</evidence>
<evidence type="ECO:0000256" key="4">
    <source>
        <dbReference type="ARBA" id="ARBA00022475"/>
    </source>
</evidence>
<evidence type="ECO:0000256" key="7">
    <source>
        <dbReference type="ARBA" id="ARBA00022989"/>
    </source>
</evidence>
<dbReference type="CDD" id="cd19049">
    <property type="entry name" value="LGIC_TM_anion"/>
    <property type="match status" value="1"/>
</dbReference>
<keyword evidence="7 11" id="KW-1133">Transmembrane helix</keyword>
<dbReference type="InterPro" id="IPR006201">
    <property type="entry name" value="Neur_channel"/>
</dbReference>
<proteinExistence type="inferred from homology"/>
<feature type="compositionally biased region" description="Basic and acidic residues" evidence="12">
    <location>
        <begin position="71"/>
        <end position="81"/>
    </location>
</feature>
<evidence type="ECO:0000256" key="6">
    <source>
        <dbReference type="ARBA" id="ARBA00022729"/>
    </source>
</evidence>
<keyword evidence="8 11" id="KW-0406">Ion transport</keyword>
<feature type="transmembrane region" description="Helical" evidence="11">
    <location>
        <begin position="336"/>
        <end position="359"/>
    </location>
</feature>
<dbReference type="WBParaSite" id="Gr19_v10_g7718.t1">
    <property type="protein sequence ID" value="Gr19_v10_g7718.t1"/>
    <property type="gene ID" value="Gr19_v10_g7718"/>
</dbReference>
<dbReference type="PROSITE" id="PS00236">
    <property type="entry name" value="NEUROTR_ION_CHANNEL"/>
    <property type="match status" value="1"/>
</dbReference>
<dbReference type="GO" id="GO:0005230">
    <property type="term" value="F:extracellular ligand-gated monoatomic ion channel activity"/>
    <property type="evidence" value="ECO:0007669"/>
    <property type="project" value="InterPro"/>
</dbReference>
<feature type="region of interest" description="Disordered" evidence="12">
    <location>
        <begin position="369"/>
        <end position="415"/>
    </location>
</feature>
<dbReference type="PRINTS" id="PR00253">
    <property type="entry name" value="GABAARECEPTR"/>
</dbReference>
<feature type="domain" description="Neurotransmitter-gated ion-channel transmembrane" evidence="14">
    <location>
        <begin position="281"/>
        <end position="374"/>
    </location>
</feature>
<feature type="chain" id="PRO_5038163642" evidence="11">
    <location>
        <begin position="20"/>
        <end position="509"/>
    </location>
</feature>
<evidence type="ECO:0000259" key="13">
    <source>
        <dbReference type="Pfam" id="PF02931"/>
    </source>
</evidence>
<evidence type="ECO:0000256" key="10">
    <source>
        <dbReference type="ARBA" id="ARBA00023303"/>
    </source>
</evidence>
<feature type="signal peptide" evidence="11">
    <location>
        <begin position="1"/>
        <end position="19"/>
    </location>
</feature>
<dbReference type="InterPro" id="IPR006028">
    <property type="entry name" value="GABAA/Glycine_rcpt"/>
</dbReference>
<keyword evidence="15" id="KW-1185">Reference proteome</keyword>
<dbReference type="CDD" id="cd18990">
    <property type="entry name" value="LGIC_ECD_GABAAR"/>
    <property type="match status" value="1"/>
</dbReference>
<keyword evidence="10 11" id="KW-0407">Ion channel</keyword>
<dbReference type="PRINTS" id="PR00252">
    <property type="entry name" value="NRIONCHANNEL"/>
</dbReference>
<keyword evidence="4" id="KW-1003">Cell membrane</keyword>
<evidence type="ECO:0000259" key="14">
    <source>
        <dbReference type="Pfam" id="PF02932"/>
    </source>
</evidence>
<name>A0A914I7U7_GLORO</name>
<dbReference type="InterPro" id="IPR036734">
    <property type="entry name" value="Neur_chan_lig-bd_sf"/>
</dbReference>
<evidence type="ECO:0000256" key="8">
    <source>
        <dbReference type="ARBA" id="ARBA00023065"/>
    </source>
</evidence>